<keyword evidence="5 6" id="KW-0067">ATP-binding</keyword>
<dbReference type="InterPro" id="IPR000719">
    <property type="entry name" value="Prot_kinase_dom"/>
</dbReference>
<evidence type="ECO:0000259" key="9">
    <source>
        <dbReference type="PROSITE" id="PS51489"/>
    </source>
</evidence>
<evidence type="ECO:0000256" key="2">
    <source>
        <dbReference type="ARBA" id="ARBA00022679"/>
    </source>
</evidence>
<feature type="compositionally biased region" description="Low complexity" evidence="7">
    <location>
        <begin position="769"/>
        <end position="809"/>
    </location>
</feature>
<dbReference type="SMART" id="SM00777">
    <property type="entry name" value="Mad3_BUB1_I"/>
    <property type="match status" value="1"/>
</dbReference>
<dbReference type="Gene3D" id="1.10.510.10">
    <property type="entry name" value="Transferase(Phosphotransferase) domain 1"/>
    <property type="match status" value="1"/>
</dbReference>
<evidence type="ECO:0000313" key="10">
    <source>
        <dbReference type="EMBL" id="CAL5224205.1"/>
    </source>
</evidence>
<evidence type="ECO:0000256" key="4">
    <source>
        <dbReference type="ARBA" id="ARBA00022777"/>
    </source>
</evidence>
<sequence length="1295" mass="138319">MGQAGAGQAWQEDVKAYLAAQPSSERRDERTKLAGALLSASATDPDTAARWWEFLSHEERQMAGRQVSTTLELPKGIQPGQRAVSLFQLYKLATRLAAKSNDPAYLQLWLGYARHQGCRNAHEARETYKTLKDQNIGGAAESADLYCQWASLEIKAGEAERAAAILKKGLKAGAEPVSKLKAMEERVRGMELTGKAETTQTRRYASSQAAAQGNTQQSLPTTTFLPTPAPHVDQRRIRDFTTTSHLEVSASNQVTSQQDRAGASDATADISSRAPPQPVPKEAQSQQGGPKQDPPAAQQPQKGRPAHAATAAVASLSGTSGMQLYFPMLTPLSGACMRGNRYREQGLYASCMVPASHRVTDDYGECTAGASGGSGEATVTLQHNARVATPATGRTDNSASSTSSITSAQAEAETLNLHQRSAAGRPGQPAAQDARLGLSDEPTVVVNRAAGRIGGTSTLSGLRQGPRRLGLGGGAARVVMSKNQSAEASSAVPEDSAAEPSSSGEKRKAEADAQAALAKRRPLTDQEVGVRQPGHVITTLSGRPPLQHASSQGDKQLPPLPSRPDAERASDDSPDAQETVEVMKRVERRPMPMGVHHRPPSHSQRRPLQPLSQDGDETVPLINGGLAAKAMKGRQSIAQFHSRAHAKEDVALSEAPTAVLRKPPSLDLAAGRGGKPAEDPEQTLPLSRTASGNIMASAGGQTRAERPRLVAPPPPPQPSAPGARADAAHAASERPIMGPPPSRPRQPLSNISGPPVPQSAAFPQAVHVQPSPQQNAQPHQQQQQHASQQPSQPSQQQQKQQHGAQGQQQHRVRREDENSVVVRGTRYTKLECVGRGGSSKVYKVMAPNRKIYALKRIRLTGRDREAAAGFIDEITLLQRLRGHSNIIQLIDAEVIKSEGLIYMVLEYGDIDLARLLQRHEATQKEGGSTELDENFIRLYWQQMLQAVHTIHEARIVHSDLKPANFLVVEGQLKLIDFGIAKAISSDTTSIAREAQVGTLNYMSPEAILGGATNIRGGPPMKVGRPSDVWSLGCILYQMVYGHTPFSALQFIQKMHAITDPNHRISMPALRNRALADVIQRCLDRNARTRITMQDLLNHPFLRPTAPAAQDSLVGVTKDQLKKLLSQVSTASAGGCPADLDTISEELFKQLSSGQTVNVAGLLKSAAHSSSTADPPLKEPVAAKGNILSAAAADRAMPGGSAAHAALPLGRATDARPAPAQPAKSGAGPAHVGLHDIQAGRAALRRIDAEQLQQRKPQAPKEDSLEARLREGLAKFRFDDTAGSLANGENSEGFTP</sequence>
<feature type="domain" description="Protein kinase" evidence="8">
    <location>
        <begin position="827"/>
        <end position="1101"/>
    </location>
</feature>
<dbReference type="PANTHER" id="PTHR22974:SF21">
    <property type="entry name" value="DUAL SPECIFICITY PROTEIN KINASE TTK"/>
    <property type="match status" value="1"/>
</dbReference>
<protein>
    <submittedName>
        <fullName evidence="10">G6848 protein</fullName>
    </submittedName>
</protein>
<evidence type="ECO:0000256" key="3">
    <source>
        <dbReference type="ARBA" id="ARBA00022741"/>
    </source>
</evidence>
<evidence type="ECO:0000256" key="6">
    <source>
        <dbReference type="PROSITE-ProRule" id="PRU10141"/>
    </source>
</evidence>
<dbReference type="Pfam" id="PF00069">
    <property type="entry name" value="Pkinase"/>
    <property type="match status" value="1"/>
</dbReference>
<dbReference type="PROSITE" id="PS00108">
    <property type="entry name" value="PROTEIN_KINASE_ST"/>
    <property type="match status" value="1"/>
</dbReference>
<feature type="compositionally biased region" description="Basic and acidic residues" evidence="7">
    <location>
        <begin position="581"/>
        <end position="590"/>
    </location>
</feature>
<evidence type="ECO:0000256" key="1">
    <source>
        <dbReference type="ARBA" id="ARBA00022527"/>
    </source>
</evidence>
<feature type="domain" description="BUB1 N-terminal" evidence="9">
    <location>
        <begin position="33"/>
        <end position="219"/>
    </location>
</feature>
<accession>A0ABP1G0D5</accession>
<feature type="compositionally biased region" description="Polar residues" evidence="7">
    <location>
        <begin position="196"/>
        <end position="218"/>
    </location>
</feature>
<gene>
    <name evidence="10" type="primary">g6848</name>
    <name evidence="10" type="ORF">VP750_LOCUS5864</name>
</gene>
<feature type="compositionally biased region" description="Basic residues" evidence="7">
    <location>
        <begin position="595"/>
        <end position="605"/>
    </location>
</feature>
<dbReference type="PROSITE" id="PS00107">
    <property type="entry name" value="PROTEIN_KINASE_ATP"/>
    <property type="match status" value="1"/>
</dbReference>
<feature type="compositionally biased region" description="Pro residues" evidence="7">
    <location>
        <begin position="710"/>
        <end position="719"/>
    </location>
</feature>
<comment type="caution">
    <text evidence="10">The sequence shown here is derived from an EMBL/GenBank/DDBJ whole genome shotgun (WGS) entry which is preliminary data.</text>
</comment>
<evidence type="ECO:0000256" key="7">
    <source>
        <dbReference type="SAM" id="MobiDB-lite"/>
    </source>
</evidence>
<feature type="region of interest" description="Disordered" evidence="7">
    <location>
        <begin position="655"/>
        <end position="819"/>
    </location>
</feature>
<dbReference type="InterPro" id="IPR013212">
    <property type="entry name" value="Mad3/Bub1_I"/>
</dbReference>
<keyword evidence="11" id="KW-1185">Reference proteome</keyword>
<dbReference type="EMBL" id="CAXHTA020000010">
    <property type="protein sequence ID" value="CAL5224205.1"/>
    <property type="molecule type" value="Genomic_DNA"/>
</dbReference>
<dbReference type="PANTHER" id="PTHR22974">
    <property type="entry name" value="MIXED LINEAGE PROTEIN KINASE"/>
    <property type="match status" value="1"/>
</dbReference>
<dbReference type="InterPro" id="IPR027084">
    <property type="entry name" value="Mps1_cat"/>
</dbReference>
<dbReference type="Gene3D" id="1.25.40.430">
    <property type="match status" value="1"/>
</dbReference>
<dbReference type="CDD" id="cd14131">
    <property type="entry name" value="PKc_Mps1"/>
    <property type="match status" value="1"/>
</dbReference>
<dbReference type="Gene3D" id="3.30.200.20">
    <property type="entry name" value="Phosphorylase Kinase, domain 1"/>
    <property type="match status" value="1"/>
</dbReference>
<dbReference type="PROSITE" id="PS51489">
    <property type="entry name" value="BUB1_N"/>
    <property type="match status" value="1"/>
</dbReference>
<dbReference type="Pfam" id="PF08311">
    <property type="entry name" value="Mad3_BUB1_I"/>
    <property type="match status" value="1"/>
</dbReference>
<feature type="compositionally biased region" description="Polar residues" evidence="7">
    <location>
        <begin position="684"/>
        <end position="694"/>
    </location>
</feature>
<keyword evidence="3 6" id="KW-0547">Nucleotide-binding</keyword>
<feature type="binding site" evidence="6">
    <location>
        <position position="855"/>
    </location>
    <ligand>
        <name>ATP</name>
        <dbReference type="ChEBI" id="CHEBI:30616"/>
    </ligand>
</feature>
<keyword evidence="4" id="KW-0418">Kinase</keyword>
<evidence type="ECO:0000313" key="11">
    <source>
        <dbReference type="Proteomes" id="UP001497392"/>
    </source>
</evidence>
<feature type="region of interest" description="Disordered" evidence="7">
    <location>
        <begin position="481"/>
        <end position="619"/>
    </location>
</feature>
<dbReference type="Proteomes" id="UP001497392">
    <property type="component" value="Unassembled WGS sequence"/>
</dbReference>
<keyword evidence="1" id="KW-0723">Serine/threonine-protein kinase</keyword>
<dbReference type="InterPro" id="IPR017441">
    <property type="entry name" value="Protein_kinase_ATP_BS"/>
</dbReference>
<evidence type="ECO:0000259" key="8">
    <source>
        <dbReference type="PROSITE" id="PS50011"/>
    </source>
</evidence>
<proteinExistence type="predicted"/>
<feature type="region of interest" description="Disordered" evidence="7">
    <location>
        <begin position="420"/>
        <end position="439"/>
    </location>
</feature>
<feature type="region of interest" description="Disordered" evidence="7">
    <location>
        <begin position="1212"/>
        <end position="1231"/>
    </location>
</feature>
<dbReference type="InterPro" id="IPR008271">
    <property type="entry name" value="Ser/Thr_kinase_AS"/>
</dbReference>
<feature type="compositionally biased region" description="Low complexity" evidence="7">
    <location>
        <begin position="720"/>
        <end position="730"/>
    </location>
</feature>
<evidence type="ECO:0000256" key="5">
    <source>
        <dbReference type="ARBA" id="ARBA00022840"/>
    </source>
</evidence>
<dbReference type="PROSITE" id="PS50011">
    <property type="entry name" value="PROTEIN_KINASE_DOM"/>
    <property type="match status" value="1"/>
</dbReference>
<dbReference type="SMART" id="SM00220">
    <property type="entry name" value="S_TKc"/>
    <property type="match status" value="1"/>
</dbReference>
<dbReference type="SUPFAM" id="SSF56112">
    <property type="entry name" value="Protein kinase-like (PK-like)"/>
    <property type="match status" value="1"/>
</dbReference>
<feature type="compositionally biased region" description="Low complexity" evidence="7">
    <location>
        <begin position="398"/>
        <end position="409"/>
    </location>
</feature>
<keyword evidence="2" id="KW-0808">Transferase</keyword>
<feature type="compositionally biased region" description="Low complexity" evidence="7">
    <location>
        <begin position="286"/>
        <end position="313"/>
    </location>
</feature>
<organism evidence="10 11">
    <name type="scientific">Coccomyxa viridis</name>
    <dbReference type="NCBI Taxonomy" id="1274662"/>
    <lineage>
        <taxon>Eukaryota</taxon>
        <taxon>Viridiplantae</taxon>
        <taxon>Chlorophyta</taxon>
        <taxon>core chlorophytes</taxon>
        <taxon>Trebouxiophyceae</taxon>
        <taxon>Trebouxiophyceae incertae sedis</taxon>
        <taxon>Coccomyxaceae</taxon>
        <taxon>Coccomyxa</taxon>
    </lineage>
</organism>
<dbReference type="InterPro" id="IPR011009">
    <property type="entry name" value="Kinase-like_dom_sf"/>
</dbReference>
<feature type="compositionally biased region" description="Polar residues" evidence="7">
    <location>
        <begin position="240"/>
        <end position="259"/>
    </location>
</feature>
<feature type="region of interest" description="Disordered" evidence="7">
    <location>
        <begin position="188"/>
        <end position="313"/>
    </location>
</feature>
<feature type="region of interest" description="Disordered" evidence="7">
    <location>
        <begin position="388"/>
        <end position="409"/>
    </location>
</feature>
<name>A0ABP1G0D5_9CHLO</name>
<reference evidence="10 11" key="1">
    <citation type="submission" date="2024-06" db="EMBL/GenBank/DDBJ databases">
        <authorList>
            <person name="Kraege A."/>
            <person name="Thomma B."/>
        </authorList>
    </citation>
    <scope>NUCLEOTIDE SEQUENCE [LARGE SCALE GENOMIC DNA]</scope>
</reference>